<evidence type="ECO:0000256" key="2">
    <source>
        <dbReference type="ARBA" id="ARBA00009010"/>
    </source>
</evidence>
<sequence>MRRRRKHTLKAGNSEAEANVATSPSLSTSRGVSELPVVVNTLCRQAQHHNRTIEILTTALFLERHQNIHTTPPLLRQLAAYFTQPNDSCSPLPFTWLADYPLLLNYWKELPSLPLSDGATETLEDESCKRHDFGDNVEIYHLKKAEVLAIICDNATNMTKAVKLLNEEVEDEEPSDSDENFNLDVDRAQHQRVEKDVFDDDNPCIKILAPFDLNDFVVHHIRWVSCANVVRRGLIHGHETPVCGVCVGVLSKDGPYVLYLISVEARKDFVCEAIKQCPRNKLLVVRSQVRSMEGSKSSSGELSEDQALKKEFLSHIDNATSQFLSHHKLQLRRKDINGSISGAAVNDLQKQNLETNRQKRGPVQKTFRIRPSYFTTLMEESGHARAIHHILFVLILFHMTGHILANYSDNGTMGLGMIHWNFQGLENVFYVWTYMQLSACVAYFIFRFWAKNIAEAGPRFNQIFLAMYVLGAILFIYYPAKYIWEFHPTPTCSAIIVAEQTRLSMKIHAFVRTNITRTLEYWVSKSKGRRPSSTESVIYSTQPSEDGPCPKFSRFIYFLFAPTLLYRDEYPRNSKIRWSWVFYFLSEVIICVIVQFLFFHLLLPPIQNLANKERITMVDMFTACMNNALTAVVMQITGWFCIIHAWSNLFAELLRFGDRLFYTDWWTSASHHQYYRTWNKIVHEWLYEYIYTDLALLAGSKNKILPAAGVFLVSALVHEYILVLICRFAFPLLFFVFFGTAICMLRIEQSNLSMVFTLAIGNAFIYTLYTLEFYSRQKCSTESRRTNRSWKKLHLRRLKQTAKNQYHKVAKRNQSHKVAKRNQSHQVAKRNQSHQVAKRNQSHQLAKRNQSHQLAKRSQSHQVAKRSQSHQVAKRSQSHQVAKRSQSHQVAKRNRFRNQQHRRASKEVKRKTQERVK</sequence>
<protein>
    <submittedName>
        <fullName evidence="11">Uncharacterized protein</fullName>
    </submittedName>
</protein>
<comment type="subcellular location">
    <subcellularLocation>
        <location evidence="1">Endoplasmic reticulum membrane</location>
        <topology evidence="1">Multi-pass membrane protein</topology>
    </subcellularLocation>
</comment>
<feature type="region of interest" description="Disordered" evidence="9">
    <location>
        <begin position="804"/>
        <end position="917"/>
    </location>
</feature>
<evidence type="ECO:0000313" key="11">
    <source>
        <dbReference type="EMBL" id="CAD7223207.1"/>
    </source>
</evidence>
<name>A0A7R8ZJ02_9CRUS</name>
<keyword evidence="8" id="KW-0012">Acyltransferase</keyword>
<evidence type="ECO:0000256" key="6">
    <source>
        <dbReference type="ARBA" id="ARBA00022989"/>
    </source>
</evidence>
<feature type="transmembrane region" description="Helical" evidence="10">
    <location>
        <begin position="753"/>
        <end position="774"/>
    </location>
</feature>
<dbReference type="GO" id="GO:0008203">
    <property type="term" value="P:cholesterol metabolic process"/>
    <property type="evidence" value="ECO:0007669"/>
    <property type="project" value="TreeGrafter"/>
</dbReference>
<dbReference type="EMBL" id="OB660167">
    <property type="protein sequence ID" value="CAD7223207.1"/>
    <property type="molecule type" value="Genomic_DNA"/>
</dbReference>
<feature type="transmembrane region" description="Helical" evidence="10">
    <location>
        <begin position="624"/>
        <end position="646"/>
    </location>
</feature>
<dbReference type="Pfam" id="PF03062">
    <property type="entry name" value="MBOAT"/>
    <property type="match status" value="1"/>
</dbReference>
<evidence type="ECO:0000256" key="7">
    <source>
        <dbReference type="ARBA" id="ARBA00023136"/>
    </source>
</evidence>
<dbReference type="PANTHER" id="PTHR10408:SF8">
    <property type="entry name" value="O-ACYLTRANSFERASE"/>
    <property type="match status" value="1"/>
</dbReference>
<dbReference type="GO" id="GO:0008374">
    <property type="term" value="F:O-acyltransferase activity"/>
    <property type="evidence" value="ECO:0007669"/>
    <property type="project" value="InterPro"/>
</dbReference>
<dbReference type="GO" id="GO:0005789">
    <property type="term" value="C:endoplasmic reticulum membrane"/>
    <property type="evidence" value="ECO:0007669"/>
    <property type="project" value="UniProtKB-SubCell"/>
</dbReference>
<evidence type="ECO:0000256" key="9">
    <source>
        <dbReference type="SAM" id="MobiDB-lite"/>
    </source>
</evidence>
<dbReference type="PANTHER" id="PTHR10408">
    <property type="entry name" value="STEROL O-ACYLTRANSFERASE"/>
    <property type="match status" value="1"/>
</dbReference>
<feature type="compositionally biased region" description="Basic residues" evidence="9">
    <location>
        <begin position="804"/>
        <end position="904"/>
    </location>
</feature>
<evidence type="ECO:0000256" key="3">
    <source>
        <dbReference type="ARBA" id="ARBA00022679"/>
    </source>
</evidence>
<proteinExistence type="inferred from homology"/>
<feature type="transmembrane region" description="Helical" evidence="10">
    <location>
        <begin position="428"/>
        <end position="450"/>
    </location>
</feature>
<dbReference type="InterPro" id="IPR014371">
    <property type="entry name" value="Oat_ACAT_DAG_ARE"/>
</dbReference>
<keyword evidence="4 10" id="KW-0812">Transmembrane</keyword>
<organism evidence="11">
    <name type="scientific">Cyprideis torosa</name>
    <dbReference type="NCBI Taxonomy" id="163714"/>
    <lineage>
        <taxon>Eukaryota</taxon>
        <taxon>Metazoa</taxon>
        <taxon>Ecdysozoa</taxon>
        <taxon>Arthropoda</taxon>
        <taxon>Crustacea</taxon>
        <taxon>Oligostraca</taxon>
        <taxon>Ostracoda</taxon>
        <taxon>Podocopa</taxon>
        <taxon>Podocopida</taxon>
        <taxon>Cytherocopina</taxon>
        <taxon>Cytheroidea</taxon>
        <taxon>Cytherideidae</taxon>
        <taxon>Cyprideis</taxon>
    </lineage>
</organism>
<feature type="compositionally biased region" description="Basic and acidic residues" evidence="9">
    <location>
        <begin position="905"/>
        <end position="917"/>
    </location>
</feature>
<feature type="transmembrane region" description="Helical" evidence="10">
    <location>
        <begin position="728"/>
        <end position="747"/>
    </location>
</feature>
<evidence type="ECO:0000256" key="10">
    <source>
        <dbReference type="SAM" id="Phobius"/>
    </source>
</evidence>
<evidence type="ECO:0000256" key="8">
    <source>
        <dbReference type="ARBA" id="ARBA00023315"/>
    </source>
</evidence>
<feature type="transmembrane region" description="Helical" evidence="10">
    <location>
        <begin position="704"/>
        <end position="721"/>
    </location>
</feature>
<evidence type="ECO:0000256" key="4">
    <source>
        <dbReference type="ARBA" id="ARBA00022692"/>
    </source>
</evidence>
<keyword evidence="6 10" id="KW-1133">Transmembrane helix</keyword>
<keyword evidence="7 10" id="KW-0472">Membrane</keyword>
<feature type="transmembrane region" description="Helical" evidence="10">
    <location>
        <begin position="462"/>
        <end position="480"/>
    </location>
</feature>
<feature type="transmembrane region" description="Helical" evidence="10">
    <location>
        <begin position="386"/>
        <end position="408"/>
    </location>
</feature>
<feature type="region of interest" description="Disordered" evidence="9">
    <location>
        <begin position="1"/>
        <end position="28"/>
    </location>
</feature>
<accession>A0A7R8ZJ02</accession>
<comment type="similarity">
    <text evidence="2">Belongs to the membrane-bound acyltransferase family. Sterol o-acyltransferase subfamily.</text>
</comment>
<keyword evidence="3" id="KW-0808">Transferase</keyword>
<dbReference type="InterPro" id="IPR004299">
    <property type="entry name" value="MBOAT_fam"/>
</dbReference>
<evidence type="ECO:0000256" key="1">
    <source>
        <dbReference type="ARBA" id="ARBA00004477"/>
    </source>
</evidence>
<dbReference type="OrthoDB" id="10039049at2759"/>
<gene>
    <name evidence="11" type="ORF">CTOB1V02_LOCUS1197</name>
</gene>
<feature type="transmembrane region" description="Helical" evidence="10">
    <location>
        <begin position="580"/>
        <end position="603"/>
    </location>
</feature>
<dbReference type="AlphaFoldDB" id="A0A7R8ZJ02"/>
<keyword evidence="5" id="KW-0256">Endoplasmic reticulum</keyword>
<reference evidence="11" key="1">
    <citation type="submission" date="2020-11" db="EMBL/GenBank/DDBJ databases">
        <authorList>
            <person name="Tran Van P."/>
        </authorList>
    </citation>
    <scope>NUCLEOTIDE SEQUENCE</scope>
</reference>
<evidence type="ECO:0000256" key="5">
    <source>
        <dbReference type="ARBA" id="ARBA00022824"/>
    </source>
</evidence>